<sequence>MKNRSRIRKVLYGVGSILVFWGLMMLNIINGINLFEHTNKLLAAGVIILGIILCIISNFLRKPRNPSN</sequence>
<name>A0A9X6SWU0_BACCE</name>
<gene>
    <name evidence="2" type="ORF">CON36_22440</name>
</gene>
<dbReference type="AlphaFoldDB" id="A0A9X6SWU0"/>
<proteinExistence type="predicted"/>
<comment type="caution">
    <text evidence="2">The sequence shown here is derived from an EMBL/GenBank/DDBJ whole genome shotgun (WGS) entry which is preliminary data.</text>
</comment>
<accession>A0A9X6SWU0</accession>
<feature type="transmembrane region" description="Helical" evidence="1">
    <location>
        <begin position="12"/>
        <end position="35"/>
    </location>
</feature>
<protein>
    <recommendedName>
        <fullName evidence="4">Group-specific protein</fullName>
    </recommendedName>
</protein>
<reference evidence="2 3" key="1">
    <citation type="submission" date="2017-09" db="EMBL/GenBank/DDBJ databases">
        <title>Large-scale bioinformatics analysis of Bacillus genomes uncovers conserved roles of natural products in bacterial physiology.</title>
        <authorList>
            <consortium name="Agbiome Team Llc"/>
            <person name="Bleich R.M."/>
            <person name="Grubbs K.J."/>
            <person name="Santa Maria K.C."/>
            <person name="Allen S.E."/>
            <person name="Farag S."/>
            <person name="Shank E.A."/>
            <person name="Bowers A."/>
        </authorList>
    </citation>
    <scope>NUCLEOTIDE SEQUENCE [LARGE SCALE GENOMIC DNA]</scope>
    <source>
        <strain evidence="2 3">AFS092789</strain>
    </source>
</reference>
<evidence type="ECO:0000313" key="3">
    <source>
        <dbReference type="Proteomes" id="UP000219922"/>
    </source>
</evidence>
<organism evidence="2 3">
    <name type="scientific">Bacillus cereus</name>
    <dbReference type="NCBI Taxonomy" id="1396"/>
    <lineage>
        <taxon>Bacteria</taxon>
        <taxon>Bacillati</taxon>
        <taxon>Bacillota</taxon>
        <taxon>Bacilli</taxon>
        <taxon>Bacillales</taxon>
        <taxon>Bacillaceae</taxon>
        <taxon>Bacillus</taxon>
        <taxon>Bacillus cereus group</taxon>
    </lineage>
</organism>
<evidence type="ECO:0000256" key="1">
    <source>
        <dbReference type="SAM" id="Phobius"/>
    </source>
</evidence>
<dbReference type="Proteomes" id="UP000219922">
    <property type="component" value="Unassembled WGS sequence"/>
</dbReference>
<keyword evidence="1" id="KW-0812">Transmembrane</keyword>
<feature type="transmembrane region" description="Helical" evidence="1">
    <location>
        <begin position="41"/>
        <end position="60"/>
    </location>
</feature>
<dbReference type="EMBL" id="NVMX01000039">
    <property type="protein sequence ID" value="PDZ96537.1"/>
    <property type="molecule type" value="Genomic_DNA"/>
</dbReference>
<keyword evidence="1" id="KW-1133">Transmembrane helix</keyword>
<keyword evidence="1" id="KW-0472">Membrane</keyword>
<dbReference type="RefSeq" id="WP_098005881.1">
    <property type="nucleotide sequence ID" value="NZ_NVMX01000039.1"/>
</dbReference>
<evidence type="ECO:0000313" key="2">
    <source>
        <dbReference type="EMBL" id="PDZ96537.1"/>
    </source>
</evidence>
<evidence type="ECO:0008006" key="4">
    <source>
        <dbReference type="Google" id="ProtNLM"/>
    </source>
</evidence>